<evidence type="ECO:0000313" key="2">
    <source>
        <dbReference type="Proteomes" id="UP000055048"/>
    </source>
</evidence>
<dbReference type="AlphaFoldDB" id="A0A0V0T5I4"/>
<accession>A0A0V0T5I4</accession>
<comment type="caution">
    <text evidence="1">The sequence shown here is derived from an EMBL/GenBank/DDBJ whole genome shotgun (WGS) entry which is preliminary data.</text>
</comment>
<dbReference type="OrthoDB" id="10519709at2759"/>
<reference evidence="1 2" key="1">
    <citation type="submission" date="2015-01" db="EMBL/GenBank/DDBJ databases">
        <title>Evolution of Trichinella species and genotypes.</title>
        <authorList>
            <person name="Korhonen P.K."/>
            <person name="Edoardo P."/>
            <person name="Giuseppe L.R."/>
            <person name="Gasser R.B."/>
        </authorList>
    </citation>
    <scope>NUCLEOTIDE SEQUENCE [LARGE SCALE GENOMIC DNA]</scope>
    <source>
        <strain evidence="1">ISS417</strain>
    </source>
</reference>
<name>A0A0V0T5I4_9BILA</name>
<sequence length="149" mass="16998">MNSPHPSNTNSGLYTCSPYFHCQISVEYPPPDHASNTHSYFCTSLLYTCTPHFHHIIRVESWPHTTPRPTQCSIHYRHCGHQSFGLLFLPSPCQSAISCYIPALNLSYNGFRVVLSPPVHPTFRLNNVPYYYSIHFYLITECPPSVCPP</sequence>
<gene>
    <name evidence="1" type="ORF">T05_1621</name>
</gene>
<dbReference type="EMBL" id="JYDJ01000604">
    <property type="protein sequence ID" value="KRX34240.1"/>
    <property type="molecule type" value="Genomic_DNA"/>
</dbReference>
<keyword evidence="2" id="KW-1185">Reference proteome</keyword>
<dbReference type="Proteomes" id="UP000055048">
    <property type="component" value="Unassembled WGS sequence"/>
</dbReference>
<proteinExistence type="predicted"/>
<protein>
    <submittedName>
        <fullName evidence="1">Uncharacterized protein</fullName>
    </submittedName>
</protein>
<evidence type="ECO:0000313" key="1">
    <source>
        <dbReference type="EMBL" id="KRX34240.1"/>
    </source>
</evidence>
<organism evidence="1 2">
    <name type="scientific">Trichinella murrelli</name>
    <dbReference type="NCBI Taxonomy" id="144512"/>
    <lineage>
        <taxon>Eukaryota</taxon>
        <taxon>Metazoa</taxon>
        <taxon>Ecdysozoa</taxon>
        <taxon>Nematoda</taxon>
        <taxon>Enoplea</taxon>
        <taxon>Dorylaimia</taxon>
        <taxon>Trichinellida</taxon>
        <taxon>Trichinellidae</taxon>
        <taxon>Trichinella</taxon>
    </lineage>
</organism>